<evidence type="ECO:0000313" key="2">
    <source>
        <dbReference type="Proteomes" id="UP000002630"/>
    </source>
</evidence>
<proteinExistence type="predicted"/>
<dbReference type="EMBL" id="FN649760">
    <property type="protein sequence ID" value="CBJ32579.1"/>
    <property type="molecule type" value="Genomic_DNA"/>
</dbReference>
<protein>
    <submittedName>
        <fullName evidence="1">Uncharacterized protein</fullName>
    </submittedName>
</protein>
<gene>
    <name evidence="1" type="ORF">Esi_0348_0025</name>
</gene>
<dbReference type="AlphaFoldDB" id="D7FYN7"/>
<name>D7FYN7_ECTSI</name>
<keyword evidence="2" id="KW-1185">Reference proteome</keyword>
<evidence type="ECO:0000313" key="1">
    <source>
        <dbReference type="EMBL" id="CBJ32579.1"/>
    </source>
</evidence>
<dbReference type="Proteomes" id="UP000002630">
    <property type="component" value="Unassembled WGS sequence"/>
</dbReference>
<dbReference type="InParanoid" id="D7FYN7"/>
<accession>D7FYN7</accession>
<reference evidence="1 2" key="1">
    <citation type="journal article" date="2010" name="Nature">
        <title>The Ectocarpus genome and the independent evolution of multicellularity in brown algae.</title>
        <authorList>
            <person name="Cock J.M."/>
            <person name="Sterck L."/>
            <person name="Rouze P."/>
            <person name="Scornet D."/>
            <person name="Allen A.E."/>
            <person name="Amoutzias G."/>
            <person name="Anthouard V."/>
            <person name="Artiguenave F."/>
            <person name="Aury J.M."/>
            <person name="Badger J.H."/>
            <person name="Beszteri B."/>
            <person name="Billiau K."/>
            <person name="Bonnet E."/>
            <person name="Bothwell J.H."/>
            <person name="Bowler C."/>
            <person name="Boyen C."/>
            <person name="Brownlee C."/>
            <person name="Carrano C.J."/>
            <person name="Charrier B."/>
            <person name="Cho G.Y."/>
            <person name="Coelho S.M."/>
            <person name="Collen J."/>
            <person name="Corre E."/>
            <person name="Da Silva C."/>
            <person name="Delage L."/>
            <person name="Delaroque N."/>
            <person name="Dittami S.M."/>
            <person name="Doulbeau S."/>
            <person name="Elias M."/>
            <person name="Farnham G."/>
            <person name="Gachon C.M."/>
            <person name="Gschloessl B."/>
            <person name="Heesch S."/>
            <person name="Jabbari K."/>
            <person name="Jubin C."/>
            <person name="Kawai H."/>
            <person name="Kimura K."/>
            <person name="Kloareg B."/>
            <person name="Kupper F.C."/>
            <person name="Lang D."/>
            <person name="Le Bail A."/>
            <person name="Leblanc C."/>
            <person name="Lerouge P."/>
            <person name="Lohr M."/>
            <person name="Lopez P.J."/>
            <person name="Martens C."/>
            <person name="Maumus F."/>
            <person name="Michel G."/>
            <person name="Miranda-Saavedra D."/>
            <person name="Morales J."/>
            <person name="Moreau H."/>
            <person name="Motomura T."/>
            <person name="Nagasato C."/>
            <person name="Napoli C.A."/>
            <person name="Nelson D.R."/>
            <person name="Nyvall-Collen P."/>
            <person name="Peters A.F."/>
            <person name="Pommier C."/>
            <person name="Potin P."/>
            <person name="Poulain J."/>
            <person name="Quesneville H."/>
            <person name="Read B."/>
            <person name="Rensing S.A."/>
            <person name="Ritter A."/>
            <person name="Rousvoal S."/>
            <person name="Samanta M."/>
            <person name="Samson G."/>
            <person name="Schroeder D.C."/>
            <person name="Segurens B."/>
            <person name="Strittmatter M."/>
            <person name="Tonon T."/>
            <person name="Tregear J.W."/>
            <person name="Valentin K."/>
            <person name="von Dassow P."/>
            <person name="Yamagishi T."/>
            <person name="Van de Peer Y."/>
            <person name="Wincker P."/>
        </authorList>
    </citation>
    <scope>NUCLEOTIDE SEQUENCE [LARGE SCALE GENOMIC DNA]</scope>
    <source>
        <strain evidence="2">Ec32 / CCAP1310/4</strain>
    </source>
</reference>
<sequence>MVLLNNLSGSKVLGLQQREDTKGPSHVRTLRWQDICEHRL</sequence>
<organism evidence="1 2">
    <name type="scientific">Ectocarpus siliculosus</name>
    <name type="common">Brown alga</name>
    <name type="synonym">Conferva siliculosa</name>
    <dbReference type="NCBI Taxonomy" id="2880"/>
    <lineage>
        <taxon>Eukaryota</taxon>
        <taxon>Sar</taxon>
        <taxon>Stramenopiles</taxon>
        <taxon>Ochrophyta</taxon>
        <taxon>PX clade</taxon>
        <taxon>Phaeophyceae</taxon>
        <taxon>Ectocarpales</taxon>
        <taxon>Ectocarpaceae</taxon>
        <taxon>Ectocarpus</taxon>
    </lineage>
</organism>